<name>A0A139AX10_GONPJ</name>
<dbReference type="STRING" id="1344416.A0A139AX10"/>
<dbReference type="GO" id="GO:0016491">
    <property type="term" value="F:oxidoreductase activity"/>
    <property type="evidence" value="ECO:0007669"/>
    <property type="project" value="TreeGrafter"/>
</dbReference>
<dbReference type="SUPFAM" id="SSF51735">
    <property type="entry name" value="NAD(P)-binding Rossmann-fold domains"/>
    <property type="match status" value="1"/>
</dbReference>
<dbReference type="EMBL" id="KQ965733">
    <property type="protein sequence ID" value="KXS21276.1"/>
    <property type="molecule type" value="Genomic_DNA"/>
</dbReference>
<dbReference type="PROSITE" id="PS00061">
    <property type="entry name" value="ADH_SHORT"/>
    <property type="match status" value="1"/>
</dbReference>
<reference evidence="3 4" key="1">
    <citation type="journal article" date="2015" name="Genome Biol. Evol.">
        <title>Phylogenomic analyses indicate that early fungi evolved digesting cell walls of algal ancestors of land plants.</title>
        <authorList>
            <person name="Chang Y."/>
            <person name="Wang S."/>
            <person name="Sekimoto S."/>
            <person name="Aerts A.L."/>
            <person name="Choi C."/>
            <person name="Clum A."/>
            <person name="LaButti K.M."/>
            <person name="Lindquist E.A."/>
            <person name="Yee Ngan C."/>
            <person name="Ohm R.A."/>
            <person name="Salamov A.A."/>
            <person name="Grigoriev I.V."/>
            <person name="Spatafora J.W."/>
            <person name="Berbee M.L."/>
        </authorList>
    </citation>
    <scope>NUCLEOTIDE SEQUENCE [LARGE SCALE GENOMIC DNA]</scope>
    <source>
        <strain evidence="3 4">JEL478</strain>
    </source>
</reference>
<keyword evidence="1" id="KW-0521">NADP</keyword>
<protein>
    <submittedName>
        <fullName evidence="3">NAD(P)-binding protein</fullName>
    </submittedName>
</protein>
<dbReference type="InterPro" id="IPR020904">
    <property type="entry name" value="Sc_DH/Rdtase_CS"/>
</dbReference>
<keyword evidence="4" id="KW-1185">Reference proteome</keyword>
<dbReference type="InterPro" id="IPR002347">
    <property type="entry name" value="SDR_fam"/>
</dbReference>
<evidence type="ECO:0000313" key="3">
    <source>
        <dbReference type="EMBL" id="KXS21276.1"/>
    </source>
</evidence>
<evidence type="ECO:0000313" key="4">
    <source>
        <dbReference type="Proteomes" id="UP000070544"/>
    </source>
</evidence>
<dbReference type="InterPro" id="IPR036291">
    <property type="entry name" value="NAD(P)-bd_dom_sf"/>
</dbReference>
<dbReference type="OrthoDB" id="2102561at2759"/>
<accession>A0A139AX10</accession>
<comment type="similarity">
    <text evidence="2">Belongs to the short-chain dehydrogenases/reductases (SDR) family.</text>
</comment>
<sequence length="348" mass="38448">MGNLWSSPSPPPGSAVVVTGCDTGFGHQTALSLAKDGFRVYAGCLTDKGIKSLTDAAASRGIDEKSIVTFKLDVTKEEDAKRCWELVDKEEGGLYALVNNAGIGDGGFFESMEMGRFEQVFQVNTFGAVRMSRWLLPSLRKYSKQNPTLPPSRIVNITSAAGRIGAPAMSAYCGSKFALEAISDCLRRELKLQGHRVDVAVIEPFFAKTPIVDILDTSPEALVEKFKDGLIPELRDQVVEDYGGEDCVLWNAQRMAEQRPPIMDPKHVVNTITSQVKNPTTCERTVVGNVLEKSVLWAFENLSERWIDWALFELEGKRRQTQWRAELEEREKAAAQTVASAVKTAMLN</sequence>
<proteinExistence type="inferred from homology"/>
<evidence type="ECO:0000256" key="2">
    <source>
        <dbReference type="RuleBase" id="RU000363"/>
    </source>
</evidence>
<organism evidence="3 4">
    <name type="scientific">Gonapodya prolifera (strain JEL478)</name>
    <name type="common">Monoblepharis prolifera</name>
    <dbReference type="NCBI Taxonomy" id="1344416"/>
    <lineage>
        <taxon>Eukaryota</taxon>
        <taxon>Fungi</taxon>
        <taxon>Fungi incertae sedis</taxon>
        <taxon>Chytridiomycota</taxon>
        <taxon>Chytridiomycota incertae sedis</taxon>
        <taxon>Monoblepharidomycetes</taxon>
        <taxon>Monoblepharidales</taxon>
        <taxon>Gonapodyaceae</taxon>
        <taxon>Gonapodya</taxon>
    </lineage>
</organism>
<dbReference type="PANTHER" id="PTHR43313:SF1">
    <property type="entry name" value="3BETA-HYDROXYSTEROID DEHYDROGENASE DHS-16"/>
    <property type="match status" value="1"/>
</dbReference>
<dbReference type="GO" id="GO:0008202">
    <property type="term" value="P:steroid metabolic process"/>
    <property type="evidence" value="ECO:0007669"/>
    <property type="project" value="TreeGrafter"/>
</dbReference>
<dbReference type="PANTHER" id="PTHR43313">
    <property type="entry name" value="SHORT-CHAIN DEHYDROGENASE/REDUCTASE FAMILY 9C"/>
    <property type="match status" value="1"/>
</dbReference>
<dbReference type="PRINTS" id="PR00081">
    <property type="entry name" value="GDHRDH"/>
</dbReference>
<dbReference type="Proteomes" id="UP000070544">
    <property type="component" value="Unassembled WGS sequence"/>
</dbReference>
<dbReference type="Pfam" id="PF00106">
    <property type="entry name" value="adh_short"/>
    <property type="match status" value="1"/>
</dbReference>
<dbReference type="PRINTS" id="PR00080">
    <property type="entry name" value="SDRFAMILY"/>
</dbReference>
<dbReference type="Gene3D" id="3.40.50.720">
    <property type="entry name" value="NAD(P)-binding Rossmann-like Domain"/>
    <property type="match status" value="1"/>
</dbReference>
<gene>
    <name evidence="3" type="ORF">M427DRAFT_151355</name>
</gene>
<evidence type="ECO:0000256" key="1">
    <source>
        <dbReference type="ARBA" id="ARBA00022857"/>
    </source>
</evidence>
<dbReference type="AlphaFoldDB" id="A0A139AX10"/>